<feature type="compositionally biased region" description="Basic and acidic residues" evidence="6">
    <location>
        <begin position="773"/>
        <end position="782"/>
    </location>
</feature>
<dbReference type="PRINTS" id="PR01415">
    <property type="entry name" value="ANKYRIN"/>
</dbReference>
<dbReference type="InterPro" id="IPR036612">
    <property type="entry name" value="KH_dom_type_1_sf"/>
</dbReference>
<dbReference type="SUPFAM" id="SSF48403">
    <property type="entry name" value="Ankyrin repeat"/>
    <property type="match status" value="1"/>
</dbReference>
<feature type="repeat" description="ANK" evidence="4">
    <location>
        <begin position="457"/>
        <end position="489"/>
    </location>
</feature>
<dbReference type="SMART" id="SM00248">
    <property type="entry name" value="ANK"/>
    <property type="match status" value="10"/>
</dbReference>
<feature type="compositionally biased region" description="Low complexity" evidence="6">
    <location>
        <begin position="1616"/>
        <end position="1627"/>
    </location>
</feature>
<dbReference type="InterPro" id="IPR004088">
    <property type="entry name" value="KH_dom_type_1"/>
</dbReference>
<evidence type="ECO:0000256" key="2">
    <source>
        <dbReference type="ARBA" id="ARBA00023043"/>
    </source>
</evidence>
<feature type="compositionally biased region" description="Polar residues" evidence="6">
    <location>
        <begin position="1300"/>
        <end position="1316"/>
    </location>
</feature>
<dbReference type="GO" id="GO:0010468">
    <property type="term" value="P:regulation of gene expression"/>
    <property type="evidence" value="ECO:0007669"/>
    <property type="project" value="UniProtKB-ARBA"/>
</dbReference>
<dbReference type="PANTHER" id="PTHR23206">
    <property type="entry name" value="MASK PROTEIN"/>
    <property type="match status" value="1"/>
</dbReference>
<dbReference type="GO" id="GO:0005737">
    <property type="term" value="C:cytoplasm"/>
    <property type="evidence" value="ECO:0007669"/>
    <property type="project" value="TreeGrafter"/>
</dbReference>
<dbReference type="InterPro" id="IPR047373">
    <property type="entry name" value="KH-I_MASK"/>
</dbReference>
<dbReference type="InterPro" id="IPR002110">
    <property type="entry name" value="Ankyrin_rpt"/>
</dbReference>
<dbReference type="PROSITE" id="PS50297">
    <property type="entry name" value="ANK_REP_REGION"/>
    <property type="match status" value="7"/>
</dbReference>
<dbReference type="FunFam" id="1.25.40.20:FF:000012">
    <property type="entry name" value="ankyrin repeat domain-containing protein 17 isoform X1"/>
    <property type="match status" value="1"/>
</dbReference>
<dbReference type="PANTHER" id="PTHR23206:SF8">
    <property type="entry name" value="ANKYRIN REPEAT AND KH DOMAIN-CONTAINING 1"/>
    <property type="match status" value="1"/>
</dbReference>
<feature type="repeat" description="ANK" evidence="4">
    <location>
        <begin position="423"/>
        <end position="455"/>
    </location>
</feature>
<dbReference type="EMBL" id="GEDC01010503">
    <property type="protein sequence ID" value="JAS26795.1"/>
    <property type="molecule type" value="Transcribed_RNA"/>
</dbReference>
<evidence type="ECO:0000256" key="3">
    <source>
        <dbReference type="ARBA" id="ARBA00023054"/>
    </source>
</evidence>
<dbReference type="CDD" id="cd22404">
    <property type="entry name" value="KH-I_MASK"/>
    <property type="match status" value="1"/>
</dbReference>
<name>A0A1B6DM92_9HEMI</name>
<evidence type="ECO:0000256" key="1">
    <source>
        <dbReference type="ARBA" id="ARBA00022737"/>
    </source>
</evidence>
<keyword evidence="5" id="KW-0694">RNA-binding</keyword>
<feature type="region of interest" description="Disordered" evidence="6">
    <location>
        <begin position="769"/>
        <end position="827"/>
    </location>
</feature>
<dbReference type="Pfam" id="PF12796">
    <property type="entry name" value="Ank_2"/>
    <property type="match status" value="4"/>
</dbReference>
<dbReference type="Gene3D" id="3.30.1370.10">
    <property type="entry name" value="K Homology domain, type 1"/>
    <property type="match status" value="1"/>
</dbReference>
<evidence type="ECO:0000256" key="4">
    <source>
        <dbReference type="PROSITE-ProRule" id="PRU00023"/>
    </source>
</evidence>
<feature type="compositionally biased region" description="Acidic residues" evidence="6">
    <location>
        <begin position="817"/>
        <end position="827"/>
    </location>
</feature>
<feature type="repeat" description="ANK" evidence="4">
    <location>
        <begin position="390"/>
        <end position="422"/>
    </location>
</feature>
<feature type="region of interest" description="Disordered" evidence="6">
    <location>
        <begin position="1608"/>
        <end position="1642"/>
    </location>
</feature>
<organism evidence="8">
    <name type="scientific">Clastoptera arizonana</name>
    <name type="common">Arizona spittle bug</name>
    <dbReference type="NCBI Taxonomy" id="38151"/>
    <lineage>
        <taxon>Eukaryota</taxon>
        <taxon>Metazoa</taxon>
        <taxon>Ecdysozoa</taxon>
        <taxon>Arthropoda</taxon>
        <taxon>Hexapoda</taxon>
        <taxon>Insecta</taxon>
        <taxon>Pterygota</taxon>
        <taxon>Neoptera</taxon>
        <taxon>Paraneoptera</taxon>
        <taxon>Hemiptera</taxon>
        <taxon>Auchenorrhyncha</taxon>
        <taxon>Cercopoidea</taxon>
        <taxon>Clastopteridae</taxon>
        <taxon>Clastoptera</taxon>
    </lineage>
</organism>
<evidence type="ECO:0000313" key="8">
    <source>
        <dbReference type="EMBL" id="JAS26795.1"/>
    </source>
</evidence>
<accession>A0A1B6DM92</accession>
<feature type="compositionally biased region" description="Basic and acidic residues" evidence="6">
    <location>
        <begin position="798"/>
        <end position="814"/>
    </location>
</feature>
<evidence type="ECO:0000259" key="7">
    <source>
        <dbReference type="SMART" id="SM00322"/>
    </source>
</evidence>
<feature type="compositionally biased region" description="Pro residues" evidence="6">
    <location>
        <begin position="1317"/>
        <end position="1336"/>
    </location>
</feature>
<feature type="compositionally biased region" description="Polar residues" evidence="6">
    <location>
        <begin position="869"/>
        <end position="879"/>
    </location>
</feature>
<evidence type="ECO:0000256" key="5">
    <source>
        <dbReference type="PROSITE-ProRule" id="PRU00117"/>
    </source>
</evidence>
<proteinExistence type="predicted"/>
<dbReference type="GO" id="GO:0045087">
    <property type="term" value="P:innate immune response"/>
    <property type="evidence" value="ECO:0007669"/>
    <property type="project" value="TreeGrafter"/>
</dbReference>
<protein>
    <recommendedName>
        <fullName evidence="7">K Homology domain-containing protein</fullName>
    </recommendedName>
</protein>
<evidence type="ECO:0000256" key="6">
    <source>
        <dbReference type="SAM" id="MobiDB-lite"/>
    </source>
</evidence>
<dbReference type="SUPFAM" id="SSF54791">
    <property type="entry name" value="Eukaryotic type KH-domain (KH-domain type I)"/>
    <property type="match status" value="1"/>
</dbReference>
<dbReference type="PROSITE" id="PS50088">
    <property type="entry name" value="ANK_REPEAT"/>
    <property type="match status" value="9"/>
</dbReference>
<feature type="region of interest" description="Disordered" evidence="6">
    <location>
        <begin position="1033"/>
        <end position="1052"/>
    </location>
</feature>
<keyword evidence="3" id="KW-0175">Coiled coil</keyword>
<feature type="region of interest" description="Disordered" evidence="6">
    <location>
        <begin position="860"/>
        <end position="936"/>
    </location>
</feature>
<feature type="region of interest" description="Disordered" evidence="6">
    <location>
        <begin position="1296"/>
        <end position="1342"/>
    </location>
</feature>
<dbReference type="FunFam" id="1.25.40.20:FF:000041">
    <property type="entry name" value="ankyrin repeat and KH domain-containing protein 1 isoform X1"/>
    <property type="match status" value="1"/>
</dbReference>
<dbReference type="Pfam" id="PF00013">
    <property type="entry name" value="KH_1"/>
    <property type="match status" value="1"/>
</dbReference>
<keyword evidence="1" id="KW-0677">Repeat</keyword>
<dbReference type="PROSITE" id="PS50084">
    <property type="entry name" value="KH_TYPE_1"/>
    <property type="match status" value="1"/>
</dbReference>
<dbReference type="SMART" id="SM00322">
    <property type="entry name" value="KH"/>
    <property type="match status" value="1"/>
</dbReference>
<feature type="repeat" description="ANK" evidence="4">
    <location>
        <begin position="490"/>
        <end position="522"/>
    </location>
</feature>
<feature type="compositionally biased region" description="Polar residues" evidence="6">
    <location>
        <begin position="912"/>
        <end position="921"/>
    </location>
</feature>
<dbReference type="InterPro" id="IPR051631">
    <property type="entry name" value="Ankyrin-KH/SAM_domain"/>
</dbReference>
<feature type="repeat" description="ANK" evidence="4">
    <location>
        <begin position="592"/>
        <end position="624"/>
    </location>
</feature>
<reference evidence="8" key="1">
    <citation type="submission" date="2015-12" db="EMBL/GenBank/DDBJ databases">
        <title>De novo transcriptome assembly of four potential Pierce s Disease insect vectors from Arizona vineyards.</title>
        <authorList>
            <person name="Tassone E.E."/>
        </authorList>
    </citation>
    <scope>NUCLEOTIDE SEQUENCE</scope>
</reference>
<feature type="repeat" description="ANK" evidence="4">
    <location>
        <begin position="559"/>
        <end position="591"/>
    </location>
</feature>
<feature type="non-terminal residue" evidence="8">
    <location>
        <position position="1"/>
    </location>
</feature>
<feature type="repeat" description="ANK" evidence="4">
    <location>
        <begin position="660"/>
        <end position="692"/>
    </location>
</feature>
<dbReference type="FunFam" id="1.25.40.20:FF:000028">
    <property type="entry name" value="ankyrin repeat domain-containing protein 17 isoform X1"/>
    <property type="match status" value="1"/>
</dbReference>
<gene>
    <name evidence="8" type="ORF">g.36308</name>
</gene>
<dbReference type="InterPro" id="IPR036770">
    <property type="entry name" value="Ankyrin_rpt-contain_sf"/>
</dbReference>
<feature type="domain" description="K Homology" evidence="7">
    <location>
        <begin position="1074"/>
        <end position="1144"/>
    </location>
</feature>
<feature type="repeat" description="ANK" evidence="4">
    <location>
        <begin position="525"/>
        <end position="557"/>
    </location>
</feature>
<dbReference type="Gene3D" id="1.25.40.20">
    <property type="entry name" value="Ankyrin repeat-containing domain"/>
    <property type="match status" value="3"/>
</dbReference>
<dbReference type="InterPro" id="IPR004087">
    <property type="entry name" value="KH_dom"/>
</dbReference>
<dbReference type="GO" id="GO:0003723">
    <property type="term" value="F:RNA binding"/>
    <property type="evidence" value="ECO:0007669"/>
    <property type="project" value="UniProtKB-UniRule"/>
</dbReference>
<sequence>QQQLSQQQQQQRRLLGTGLVGSVPNKNVFSPSHLLSPVLQIDPSINLTSPQHLHHQVHKVLATAQEKQIRTMAQDTVCCPSCDALANSSPSQRCQLYQSAAEDAAMVLSGQSQRCHLLSPNQEEAAAMFAGEFNKLKLEQPDIMDSLDAFNLSEIVSSTMSNTSMDQDPQLRMRELAAAAFAAGEVDYARGAEAAIAMLSKTSISPRPLSTDQEQLQDFYTVPTPVGPIQVPGPSNFQFNYQVTRQDLQQLNELKARSRMEQVSKTSPFQPQLVLQSSLGVESSGVDSGVGGSTHQVAATQTVPDPKKQITGPAAVTQTMNAKGKKARYQLQQRINSANAQTNAPPFGSNFQLDTNNTTVGFNGGEGQYPPASPYTNSTCMDVDSETDSNHDTALTLACAGGHEELVELLLSRGADIEHRDKKGFTPLILAATAGHEKVVEILMNHTADMEAQSERTKDTPLSLACSGGRYEVVDLLLQRGANKEHRNVSDYTPLSLAASGGYVNIIKLLLTNGAEINSRTGSKLGISPLMLAAMNGHTAAVKLLLDMGSDINAQIETNRNTALTLACFQGRHEVVSLLLDRKANVEHRAKTGLTPLMEAASGGYVDVGRVLLDKGADVNAPPVPSSRDTALTIAADKGHCRFVDLLLSRNAQVEVKNKKGNSPLWLAANGGHLPVVETLRNVGADIDSQDNRKVSCLMAAFRKGHMKVVKWMVNHVTQFPSDQEMTRYISTISDKELLEKCQDCVKIIRAAKDQQAAKANENASSLLQELDAENKREESKRAAAARRRERKKKKKLEKKEEKRKLHEENEKNELMFGEDDDEDDDLDKEIKDLDQNLEGQAINRIIVEEELPARVGIEGEEGDSGIDANSQGSCSSNEVKGAAINRRKEKKKKKPAGNIANTVIAPPQETRIPTASTSKLSSEERRVTPPINVHNSNASSLHTSLSISNDLDLVKVINSSLIQNSVHNPTKSNYQSKASNIDRKNKSHVVFEASRHPADREDFEATGNETYTPVGKKKKSPYVTDSELVPINNVKMGNSPSPKQPGKREEGWKEVVRKYAALKEKMYLTNNSPLKSKKVSVPLNAISRVIGRGGSNINAIRGATGAHIEVEKQCKGQDQRFITIKGTFEATRNAHIYISKLVADPDADVSIMIPKITKPGTINDKTTIVKNAKNMTLKPSASATSMVGSGLANSISKLSFPSASGSSTCTPLITPMRSCITSYSTSSSRVTAPRLVAAAEKRAAQLAAQSNTKTTMSYTTAIMTSNRSSKVVTTTATTSQTFAAKLTAENTPNLCLPSTLPTTPQISPVMQSNKSPPQPQPIARPTTTPTPPVPSSTPVNTTLEYSLFNDTFTKVAQQSMWGRENDHSQKGMNFASVAATGAPNNCPVSNANKYLDSAPPQVDASKAPGYRGATVCSPVSSKTQNSSTPPSMPINPLVQGSVYPNYSPTEPQQPVQPLAVSRPEYTRQVYAEYTPNHSTALLTMVNPNDNSYYSMSYTQPQATTTVTMSRLNPRAPDFSSSIKQPPSQQTPMYSQAPPPTTYMPPPNAIIANNNVIQFPMGKYPPQPRPPVQTRYPFPHLYAQSELMNFNAAHLSLASLNHHDLLLGQENGGVGSPNTSPSSPQNQAAQPDLGLLEDRKPRPIGTERAWKNYTGIIGNGAEPDLNNAPWMSWASNNMHTMDRHQMYRANQNVAPPFSRIPMPEDLPNIMDQLAYQGNESQLYNGGPAAASMVHSMPLLPHYTSDMVQTQMPPSDSHKLEAPWDPTRLPIQDLQDKQHGWTAKWSH</sequence>
<feature type="repeat" description="ANK" evidence="4">
    <location>
        <begin position="627"/>
        <end position="659"/>
    </location>
</feature>
<feature type="compositionally biased region" description="Basic residues" evidence="6">
    <location>
        <begin position="784"/>
        <end position="797"/>
    </location>
</feature>
<feature type="compositionally biased region" description="Basic residues" evidence="6">
    <location>
        <begin position="886"/>
        <end position="896"/>
    </location>
</feature>
<keyword evidence="2 4" id="KW-0040">ANK repeat</keyword>